<keyword evidence="10" id="KW-0521">NADP</keyword>
<evidence type="ECO:0000256" key="2">
    <source>
        <dbReference type="ARBA" id="ARBA00007975"/>
    </source>
</evidence>
<keyword evidence="7" id="KW-0479">Metal-binding</keyword>
<comment type="subcellular location">
    <subcellularLocation>
        <location evidence="1">Membrane</location>
        <topology evidence="1">Multi-pass membrane protein</topology>
    </subcellularLocation>
</comment>
<proteinExistence type="inferred from homology"/>
<dbReference type="CDD" id="cd00051">
    <property type="entry name" value="EFh"/>
    <property type="match status" value="1"/>
</dbReference>
<dbReference type="Pfam" id="PF08022">
    <property type="entry name" value="FAD_binding_8"/>
    <property type="match status" value="1"/>
</dbReference>
<keyword evidence="4" id="KW-0575">Peroxidase</keyword>
<dbReference type="InterPro" id="IPR017938">
    <property type="entry name" value="Riboflavin_synthase-like_b-brl"/>
</dbReference>
<dbReference type="SUPFAM" id="SSF63380">
    <property type="entry name" value="Riboflavin synthase domain-like"/>
    <property type="match status" value="1"/>
</dbReference>
<feature type="transmembrane region" description="Helical" evidence="15">
    <location>
        <begin position="403"/>
        <end position="422"/>
    </location>
</feature>
<evidence type="ECO:0000256" key="14">
    <source>
        <dbReference type="SAM" id="MobiDB-lite"/>
    </source>
</evidence>
<feature type="compositionally biased region" description="Polar residues" evidence="14">
    <location>
        <begin position="807"/>
        <end position="817"/>
    </location>
</feature>
<keyword evidence="13 15" id="KW-0472">Membrane</keyword>
<dbReference type="GO" id="GO:0005509">
    <property type="term" value="F:calcium ion binding"/>
    <property type="evidence" value="ECO:0007669"/>
    <property type="project" value="InterPro"/>
</dbReference>
<dbReference type="Pfam" id="PF08030">
    <property type="entry name" value="NAD_binding_6"/>
    <property type="match status" value="1"/>
</dbReference>
<evidence type="ECO:0000256" key="15">
    <source>
        <dbReference type="SAM" id="Phobius"/>
    </source>
</evidence>
<evidence type="ECO:0000313" key="19">
    <source>
        <dbReference type="Proteomes" id="UP001324115"/>
    </source>
</evidence>
<dbReference type="SUPFAM" id="SSF52343">
    <property type="entry name" value="Ferredoxin reductase-like, C-terminal NADP-linked domain"/>
    <property type="match status" value="1"/>
</dbReference>
<keyword evidence="11 15" id="KW-1133">Transmembrane helix</keyword>
<dbReference type="FunFam" id="2.40.30.10:FF:000019">
    <property type="entry name" value="Respiratory burst oxidase homolog A"/>
    <property type="match status" value="1"/>
</dbReference>
<keyword evidence="6 15" id="KW-0812">Transmembrane</keyword>
<evidence type="ECO:0000256" key="9">
    <source>
        <dbReference type="ARBA" id="ARBA00022837"/>
    </source>
</evidence>
<evidence type="ECO:0000256" key="10">
    <source>
        <dbReference type="ARBA" id="ARBA00022857"/>
    </source>
</evidence>
<evidence type="ECO:0000256" key="4">
    <source>
        <dbReference type="ARBA" id="ARBA00022559"/>
    </source>
</evidence>
<accession>A0AAN7G1Y7</accession>
<evidence type="ECO:0000256" key="12">
    <source>
        <dbReference type="ARBA" id="ARBA00023002"/>
    </source>
</evidence>
<keyword evidence="8" id="KW-0274">FAD</keyword>
<dbReference type="EMBL" id="JAXUIC010000002">
    <property type="protein sequence ID" value="KAK4601461.1"/>
    <property type="molecule type" value="Genomic_DNA"/>
</dbReference>
<feature type="domain" description="EF-hand" evidence="16">
    <location>
        <begin position="279"/>
        <end position="314"/>
    </location>
</feature>
<protein>
    <submittedName>
        <fullName evidence="18">Uncharacterized protein</fullName>
    </submittedName>
</protein>
<keyword evidence="5" id="KW-0285">Flavoprotein</keyword>
<dbReference type="PANTHER" id="PTHR11972:SF153">
    <property type="entry name" value="SUPEROXIDE-GENERATING NADPH OXIDASE HEAVY CHAIN SUBUNIT A"/>
    <property type="match status" value="1"/>
</dbReference>
<dbReference type="Pfam" id="PF08414">
    <property type="entry name" value="NADPH_Ox"/>
    <property type="match status" value="1"/>
</dbReference>
<evidence type="ECO:0000259" key="16">
    <source>
        <dbReference type="PROSITE" id="PS50222"/>
    </source>
</evidence>
<dbReference type="FunFam" id="3.40.50.80:FF:000007">
    <property type="entry name" value="Respiratory burst oxidase protein A"/>
    <property type="match status" value="1"/>
</dbReference>
<dbReference type="GO" id="GO:0005886">
    <property type="term" value="C:plasma membrane"/>
    <property type="evidence" value="ECO:0007669"/>
    <property type="project" value="TreeGrafter"/>
</dbReference>
<evidence type="ECO:0000256" key="3">
    <source>
        <dbReference type="ARBA" id="ARBA00022553"/>
    </source>
</evidence>
<feature type="domain" description="FAD-binding FR-type" evidence="17">
    <location>
        <begin position="637"/>
        <end position="757"/>
    </location>
</feature>
<evidence type="ECO:0000259" key="17">
    <source>
        <dbReference type="PROSITE" id="PS51384"/>
    </source>
</evidence>
<dbReference type="InterPro" id="IPR050369">
    <property type="entry name" value="RBOH/FRE"/>
</dbReference>
<comment type="caution">
    <text evidence="18">The sequence shown here is derived from an EMBL/GenBank/DDBJ whole genome shotgun (WGS) entry which is preliminary data.</text>
</comment>
<evidence type="ECO:0000256" key="8">
    <source>
        <dbReference type="ARBA" id="ARBA00022827"/>
    </source>
</evidence>
<dbReference type="InterPro" id="IPR013112">
    <property type="entry name" value="FAD-bd_8"/>
</dbReference>
<dbReference type="InterPro" id="IPR013130">
    <property type="entry name" value="Fe3_Rdtase_TM_dom"/>
</dbReference>
<feature type="compositionally biased region" description="Low complexity" evidence="14">
    <location>
        <begin position="83"/>
        <end position="103"/>
    </location>
</feature>
<dbReference type="CDD" id="cd06186">
    <property type="entry name" value="NOX_Duox_like_FAD_NADP"/>
    <property type="match status" value="1"/>
</dbReference>
<dbReference type="InterPro" id="IPR017927">
    <property type="entry name" value="FAD-bd_FR_type"/>
</dbReference>
<feature type="transmembrane region" description="Helical" evidence="15">
    <location>
        <begin position="763"/>
        <end position="780"/>
    </location>
</feature>
<feature type="region of interest" description="Disordered" evidence="14">
    <location>
        <begin position="1"/>
        <end position="34"/>
    </location>
</feature>
<dbReference type="InterPro" id="IPR013623">
    <property type="entry name" value="NADPH_Ox"/>
</dbReference>
<reference evidence="18 19" key="1">
    <citation type="journal article" date="2023" name="G3 (Bethesda)">
        <title>A haplotype-resolved chromosome-scale genome for Quercus rubra L. provides insights into the genetics of adaptive traits for red oak species.</title>
        <authorList>
            <person name="Kapoor B."/>
            <person name="Jenkins J."/>
            <person name="Schmutz J."/>
            <person name="Zhebentyayeva T."/>
            <person name="Kuelheim C."/>
            <person name="Coggeshall M."/>
            <person name="Heim C."/>
            <person name="Lasky J.R."/>
            <person name="Leites L."/>
            <person name="Islam-Faridi N."/>
            <person name="Romero-Severson J."/>
            <person name="DeLeo V.L."/>
            <person name="Lucas S.M."/>
            <person name="Lazic D."/>
            <person name="Gailing O."/>
            <person name="Carlson J."/>
            <person name="Staton M."/>
        </authorList>
    </citation>
    <scope>NUCLEOTIDE SEQUENCE [LARGE SCALE GENOMIC DNA]</scope>
    <source>
        <strain evidence="18">Pseudo-F2</strain>
    </source>
</reference>
<evidence type="ECO:0000256" key="6">
    <source>
        <dbReference type="ARBA" id="ARBA00022692"/>
    </source>
</evidence>
<dbReference type="Gene3D" id="2.40.30.10">
    <property type="entry name" value="Translation factors"/>
    <property type="match status" value="1"/>
</dbReference>
<dbReference type="InterPro" id="IPR000778">
    <property type="entry name" value="Cyt_b245_heavy_chain"/>
</dbReference>
<dbReference type="PRINTS" id="PR00466">
    <property type="entry name" value="GP91PHOX"/>
</dbReference>
<evidence type="ECO:0000256" key="5">
    <source>
        <dbReference type="ARBA" id="ARBA00022630"/>
    </source>
</evidence>
<dbReference type="PANTHER" id="PTHR11972">
    <property type="entry name" value="NADPH OXIDASE"/>
    <property type="match status" value="1"/>
</dbReference>
<feature type="transmembrane region" description="Helical" evidence="15">
    <location>
        <begin position="584"/>
        <end position="604"/>
    </location>
</feature>
<dbReference type="Gene3D" id="1.10.238.10">
    <property type="entry name" value="EF-hand"/>
    <property type="match status" value="1"/>
</dbReference>
<evidence type="ECO:0000256" key="1">
    <source>
        <dbReference type="ARBA" id="ARBA00004141"/>
    </source>
</evidence>
<feature type="transmembrane region" description="Helical" evidence="15">
    <location>
        <begin position="542"/>
        <end position="563"/>
    </location>
</feature>
<dbReference type="InterPro" id="IPR013121">
    <property type="entry name" value="Fe_red_NAD-bd_6"/>
</dbReference>
<keyword evidence="9" id="KW-0106">Calcium</keyword>
<name>A0AAN7G1Y7_QUERU</name>
<dbReference type="SFLD" id="SFLDG01168">
    <property type="entry name" value="Ferric_reductase_subgroup_(FRE"/>
    <property type="match status" value="1"/>
</dbReference>
<dbReference type="Pfam" id="PF01794">
    <property type="entry name" value="Ferric_reduct"/>
    <property type="match status" value="1"/>
</dbReference>
<feature type="region of interest" description="Disordered" evidence="14">
    <location>
        <begin position="66"/>
        <end position="103"/>
    </location>
</feature>
<sequence length="965" mass="108931">MKLNPKHERRWASDTVPNKTAVSSAGTSPGSGYNSVEEFVEVTLDLQDDNTIVLRSVEPATPTTVINIEGGVSGSGGRDQAPAVSASAPASRSTSIRRSSSSSSKLRQFSQELKLFSQELKAELKRFSWSHGHGTSKTPLAASDVTAVAAAVAAGGGPGGLGESGFASAMAARALRRERAQLDRTRSGAHKALRGLRFISTKTNTNGVDGWNQVQTNFNDLAKDGFLYRADFAQCIGMRDSKEFALELFDALGRRGRLKVDKISRDELFEFWSQITDQSFDSRLQIFFDMVDKNEDGRIGEEEVKEIIMLSASANKLSRLKEQAEEYAALIMEELDPERLGYIELWQLETLLLQKDTYLNYSQALSYTSQALSQNLQGLRKKSTIRRWSTKFVYYLQENWRRLWVLALWICIMIGLFTWKFIQYKNRSAFHVMRYCLPTAKGAAETLKFNMALILFPVCRNTITWLRSTKLAYFIPFDDNINFHKTIAGAIVVGVILHAGNHLACDFPKLSTSSVGEYNKYLRDDFGKNRPSYAKLAEGVDGVTGILMVILMTVAFTLATRWFRRSLVKLPKPFDKLTGFNAFWYSHHLFVIVYVLLILHGQFVYLVHKWYLKTTWMYLAIPVLMYAGERTLRFFRSGSYTVHLLKVAIYPGNVLALQMSKPPQFNYKSGQYMFVQCPAVSPFEWHPFSITSAPGDDYLSIHIRQLGDWTQELRRVFSEACEASVSGKSGLLRADETTRRSLPKLLIDGPYGAPAQDYRKYDVLLLVGLGIGATPFISILKDLLNNIIKMEEEADSVSDGNRESDLSIGSTDSSMNNRVCPKRKKPLKTTNAYFYWVTREQGSFDWFKGVMNEVADRDQRGVIEMHNYLTSVYEEGDARSALITMVQALNHAKNGVDIVSGTRVRTHFARPNWKKVFSKICSKHCSARIGVFYCGAPVLAKELKKLCYDFNHKGSTKFEFHKEHF</sequence>
<evidence type="ECO:0000256" key="13">
    <source>
        <dbReference type="ARBA" id="ARBA00023136"/>
    </source>
</evidence>
<evidence type="ECO:0000256" key="7">
    <source>
        <dbReference type="ARBA" id="ARBA00022723"/>
    </source>
</evidence>
<dbReference type="PROSITE" id="PS50222">
    <property type="entry name" value="EF_HAND_2"/>
    <property type="match status" value="1"/>
</dbReference>
<dbReference type="InterPro" id="IPR011992">
    <property type="entry name" value="EF-hand-dom_pair"/>
</dbReference>
<dbReference type="PROSITE" id="PS00018">
    <property type="entry name" value="EF_HAND_1"/>
    <property type="match status" value="1"/>
</dbReference>
<organism evidence="18 19">
    <name type="scientific">Quercus rubra</name>
    <name type="common">Northern red oak</name>
    <name type="synonym">Quercus borealis</name>
    <dbReference type="NCBI Taxonomy" id="3512"/>
    <lineage>
        <taxon>Eukaryota</taxon>
        <taxon>Viridiplantae</taxon>
        <taxon>Streptophyta</taxon>
        <taxon>Embryophyta</taxon>
        <taxon>Tracheophyta</taxon>
        <taxon>Spermatophyta</taxon>
        <taxon>Magnoliopsida</taxon>
        <taxon>eudicotyledons</taxon>
        <taxon>Gunneridae</taxon>
        <taxon>Pentapetalae</taxon>
        <taxon>rosids</taxon>
        <taxon>fabids</taxon>
        <taxon>Fagales</taxon>
        <taxon>Fagaceae</taxon>
        <taxon>Quercus</taxon>
    </lineage>
</organism>
<dbReference type="GO" id="GO:0004601">
    <property type="term" value="F:peroxidase activity"/>
    <property type="evidence" value="ECO:0007669"/>
    <property type="project" value="UniProtKB-KW"/>
</dbReference>
<dbReference type="AlphaFoldDB" id="A0AAN7G1Y7"/>
<dbReference type="SUPFAM" id="SSF47473">
    <property type="entry name" value="EF-hand"/>
    <property type="match status" value="1"/>
</dbReference>
<dbReference type="InterPro" id="IPR018247">
    <property type="entry name" value="EF_Hand_1_Ca_BS"/>
</dbReference>
<keyword evidence="12" id="KW-0560">Oxidoreductase</keyword>
<dbReference type="Gene3D" id="3.40.50.80">
    <property type="entry name" value="Nucleotide-binding domain of ferredoxin-NADP reductase (FNR) module"/>
    <property type="match status" value="1"/>
</dbReference>
<dbReference type="GO" id="GO:0016174">
    <property type="term" value="F:NAD(P)H oxidase H2O2-forming activity"/>
    <property type="evidence" value="ECO:0007669"/>
    <property type="project" value="TreeGrafter"/>
</dbReference>
<keyword evidence="3" id="KW-0597">Phosphoprotein</keyword>
<evidence type="ECO:0000256" key="11">
    <source>
        <dbReference type="ARBA" id="ARBA00022989"/>
    </source>
</evidence>
<dbReference type="InterPro" id="IPR002048">
    <property type="entry name" value="EF_hand_dom"/>
</dbReference>
<feature type="region of interest" description="Disordered" evidence="14">
    <location>
        <begin position="794"/>
        <end position="822"/>
    </location>
</feature>
<dbReference type="SFLD" id="SFLDG01169">
    <property type="entry name" value="NADPH_oxidase_subgroup_(NOX)"/>
    <property type="match status" value="1"/>
</dbReference>
<gene>
    <name evidence="18" type="ORF">RGQ29_010855</name>
</gene>
<comment type="similarity">
    <text evidence="2">Belongs to the RBOH (TC 5.B.1.3) family.</text>
</comment>
<dbReference type="PROSITE" id="PS51384">
    <property type="entry name" value="FAD_FR"/>
    <property type="match status" value="1"/>
</dbReference>
<evidence type="ECO:0000313" key="18">
    <source>
        <dbReference type="EMBL" id="KAK4601461.1"/>
    </source>
</evidence>
<feature type="compositionally biased region" description="Polar residues" evidence="14">
    <location>
        <begin position="15"/>
        <end position="34"/>
    </location>
</feature>
<dbReference type="InterPro" id="IPR039261">
    <property type="entry name" value="FNR_nucleotide-bd"/>
</dbReference>
<dbReference type="Proteomes" id="UP001324115">
    <property type="component" value="Unassembled WGS sequence"/>
</dbReference>
<dbReference type="FunFam" id="1.10.238.10:FF:000049">
    <property type="entry name" value="Respiratory burst oxidase homolog A"/>
    <property type="match status" value="1"/>
</dbReference>
<keyword evidence="19" id="KW-1185">Reference proteome</keyword>